<sequence length="321" mass="36800">MCEDVLRKDNSSIDCVNCKEKYCNLENLLPKQCYTNNGNICKTSFNDFCFMERNKKNEINKGCGNCSSKACRKCLENRCNLNDKPYFCYGLNGSHKIVKECLKTDYCYIMKLNNKEGEQQYHYDCGICSSSNLLLTKILKGKDIKDIPCVDCKNEPLCNSEENFESKLFCLEKATLAPKTTKGTTECKKNECYVARMDNKFGKVRQGCGKCEELSYAVDCKSCNKSYCNEEKIISKLCYTNSKVHCNAEFDDPCYIYRTPTNEVKKGCGKCPFYTCKECTEHLCNKDITTHYCFGYMGSYKECFDKDSYCYIAKIEVENGG</sequence>
<reference evidence="2" key="1">
    <citation type="submission" date="2016-11" db="UniProtKB">
        <authorList>
            <consortium name="WormBaseParasite"/>
        </authorList>
    </citation>
    <scope>IDENTIFICATION</scope>
</reference>
<proteinExistence type="predicted"/>
<name>A0A1I8B7W7_MELHA</name>
<evidence type="ECO:0000313" key="2">
    <source>
        <dbReference type="WBParaSite" id="MhA1_Contig1624.frz3.gene5"/>
    </source>
</evidence>
<organism evidence="1 2">
    <name type="scientific">Meloidogyne hapla</name>
    <name type="common">Root-knot nematode worm</name>
    <dbReference type="NCBI Taxonomy" id="6305"/>
    <lineage>
        <taxon>Eukaryota</taxon>
        <taxon>Metazoa</taxon>
        <taxon>Ecdysozoa</taxon>
        <taxon>Nematoda</taxon>
        <taxon>Chromadorea</taxon>
        <taxon>Rhabditida</taxon>
        <taxon>Tylenchina</taxon>
        <taxon>Tylenchomorpha</taxon>
        <taxon>Tylenchoidea</taxon>
        <taxon>Meloidogynidae</taxon>
        <taxon>Meloidogyninae</taxon>
        <taxon>Meloidogyne</taxon>
    </lineage>
</organism>
<keyword evidence="1" id="KW-1185">Reference proteome</keyword>
<dbReference type="AlphaFoldDB" id="A0A1I8B7W7"/>
<evidence type="ECO:0000313" key="1">
    <source>
        <dbReference type="Proteomes" id="UP000095281"/>
    </source>
</evidence>
<dbReference type="Proteomes" id="UP000095281">
    <property type="component" value="Unplaced"/>
</dbReference>
<accession>A0A1I8B7W7</accession>
<dbReference type="WBParaSite" id="MhA1_Contig1624.frz3.gene5">
    <property type="protein sequence ID" value="MhA1_Contig1624.frz3.gene5"/>
    <property type="gene ID" value="MhA1_Contig1624.frz3.gene5"/>
</dbReference>
<protein>
    <submittedName>
        <fullName evidence="2">Uncharacterized protein</fullName>
    </submittedName>
</protein>